<dbReference type="KEGG" id="tfa:BW733_03245"/>
<dbReference type="STRING" id="399497.BW733_03245"/>
<dbReference type="AlphaFoldDB" id="A0A1Q2CV64"/>
<evidence type="ECO:0000256" key="2">
    <source>
        <dbReference type="SAM" id="Phobius"/>
    </source>
</evidence>
<dbReference type="Proteomes" id="UP000188235">
    <property type="component" value="Chromosome"/>
</dbReference>
<proteinExistence type="predicted"/>
<sequence length="165" mass="16827">MTVVSINADPDGSSMRQLTNRPSTLRAAMIGLLAVALSAGVTAGLTAQASPTDALDVSFGGSLEGTTQYTTQGDEAQRGSLHRISGAEEQVPEGVKLGGGTQGLRFDAAALHLGTGSQSFVMETVFTPTANPTLTTYLSPEETSSSAPRTASFATATRPTRPAPG</sequence>
<feature type="region of interest" description="Disordered" evidence="1">
    <location>
        <begin position="137"/>
        <end position="165"/>
    </location>
</feature>
<keyword evidence="2" id="KW-0812">Transmembrane</keyword>
<evidence type="ECO:0000256" key="1">
    <source>
        <dbReference type="SAM" id="MobiDB-lite"/>
    </source>
</evidence>
<evidence type="ECO:0000313" key="3">
    <source>
        <dbReference type="EMBL" id="AQP50002.1"/>
    </source>
</evidence>
<gene>
    <name evidence="3" type="ORF">BW733_03245</name>
</gene>
<dbReference type="EMBL" id="CP019607">
    <property type="protein sequence ID" value="AQP50002.1"/>
    <property type="molecule type" value="Genomic_DNA"/>
</dbReference>
<feature type="compositionally biased region" description="Polar residues" evidence="1">
    <location>
        <begin position="137"/>
        <end position="158"/>
    </location>
</feature>
<evidence type="ECO:0000313" key="4">
    <source>
        <dbReference type="Proteomes" id="UP000188235"/>
    </source>
</evidence>
<accession>A0A1Q2CV64</accession>
<name>A0A1Q2CV64_9ACTN</name>
<feature type="transmembrane region" description="Helical" evidence="2">
    <location>
        <begin position="25"/>
        <end position="45"/>
    </location>
</feature>
<keyword evidence="4" id="KW-1185">Reference proteome</keyword>
<keyword evidence="2" id="KW-0472">Membrane</keyword>
<reference evidence="3 4" key="1">
    <citation type="journal article" date="2008" name="Int. J. Syst. Evol. Microbiol.">
        <title>Tessaracoccus flavescens sp. nov., isolated from marine sediment.</title>
        <authorList>
            <person name="Lee D.W."/>
            <person name="Lee S.D."/>
        </authorList>
    </citation>
    <scope>NUCLEOTIDE SEQUENCE [LARGE SCALE GENOMIC DNA]</scope>
    <source>
        <strain evidence="3 4">SST-39T</strain>
    </source>
</reference>
<keyword evidence="2" id="KW-1133">Transmembrane helix</keyword>
<protein>
    <submittedName>
        <fullName evidence="3">Uncharacterized protein</fullName>
    </submittedName>
</protein>
<organism evidence="3 4">
    <name type="scientific">Tessaracoccus flavescens</name>
    <dbReference type="NCBI Taxonomy" id="399497"/>
    <lineage>
        <taxon>Bacteria</taxon>
        <taxon>Bacillati</taxon>
        <taxon>Actinomycetota</taxon>
        <taxon>Actinomycetes</taxon>
        <taxon>Propionibacteriales</taxon>
        <taxon>Propionibacteriaceae</taxon>
        <taxon>Tessaracoccus</taxon>
    </lineage>
</organism>